<dbReference type="InterPro" id="IPR012337">
    <property type="entry name" value="RNaseH-like_sf"/>
</dbReference>
<evidence type="ECO:0000259" key="1">
    <source>
        <dbReference type="Pfam" id="PF01609"/>
    </source>
</evidence>
<proteinExistence type="predicted"/>
<dbReference type="EMBL" id="WNJL01000035">
    <property type="protein sequence ID" value="NDU42833.1"/>
    <property type="molecule type" value="Genomic_DNA"/>
</dbReference>
<reference evidence="2" key="1">
    <citation type="submission" date="2019-11" db="EMBL/GenBank/DDBJ databases">
        <title>Acidithiobacillus ferrianus sp. nov.: a facultatively anaerobic and extremely acidophilic chemolithoautotroph.</title>
        <authorList>
            <person name="Norris P.R."/>
            <person name="Falagan C."/>
            <person name="Moya-Beltran A."/>
            <person name="Castro M."/>
            <person name="Quatrini R."/>
            <person name="Johnson D.B."/>
        </authorList>
    </citation>
    <scope>NUCLEOTIDE SEQUENCE [LARGE SCALE GENOMIC DNA]</scope>
    <source>
        <strain evidence="2">MG</strain>
    </source>
</reference>
<name>A0A845U7J0_9PROT</name>
<accession>A0A845U7J0</accession>
<comment type="caution">
    <text evidence="2">The sequence shown here is derived from an EMBL/GenBank/DDBJ whole genome shotgun (WGS) entry which is preliminary data.</text>
</comment>
<protein>
    <submittedName>
        <fullName evidence="2">Transposase</fullName>
    </submittedName>
</protein>
<dbReference type="SUPFAM" id="SSF53098">
    <property type="entry name" value="Ribonuclease H-like"/>
    <property type="match status" value="1"/>
</dbReference>
<dbReference type="GO" id="GO:0003677">
    <property type="term" value="F:DNA binding"/>
    <property type="evidence" value="ECO:0007669"/>
    <property type="project" value="InterPro"/>
</dbReference>
<dbReference type="Pfam" id="PF01609">
    <property type="entry name" value="DDE_Tnp_1"/>
    <property type="match status" value="1"/>
</dbReference>
<evidence type="ECO:0000313" key="2">
    <source>
        <dbReference type="EMBL" id="NDU42833.1"/>
    </source>
</evidence>
<dbReference type="GO" id="GO:0004803">
    <property type="term" value="F:transposase activity"/>
    <property type="evidence" value="ECO:0007669"/>
    <property type="project" value="InterPro"/>
</dbReference>
<dbReference type="RefSeq" id="WP_163098074.1">
    <property type="nucleotide sequence ID" value="NZ_CP127523.1"/>
</dbReference>
<sequence>MNNPKQDIKLDETGYNLKYKSLEGIPDAEPRYRLVTNWMDPAEAPALELAALYHQRWTIESSLDELKTHLADRQVVLRSKRPELVEQEFYA</sequence>
<dbReference type="AlphaFoldDB" id="A0A845U7J0"/>
<organism evidence="2">
    <name type="scientific">Acidithiobacillus ferrianus</name>
    <dbReference type="NCBI Taxonomy" id="2678518"/>
    <lineage>
        <taxon>Bacteria</taxon>
        <taxon>Pseudomonadati</taxon>
        <taxon>Pseudomonadota</taxon>
        <taxon>Acidithiobacillia</taxon>
        <taxon>Acidithiobacillales</taxon>
        <taxon>Acidithiobacillaceae</taxon>
        <taxon>Acidithiobacillus</taxon>
    </lineage>
</organism>
<dbReference type="InterPro" id="IPR002559">
    <property type="entry name" value="Transposase_11"/>
</dbReference>
<gene>
    <name evidence="2" type="ORF">GL267_09335</name>
</gene>
<dbReference type="GO" id="GO:0006313">
    <property type="term" value="P:DNA transposition"/>
    <property type="evidence" value="ECO:0007669"/>
    <property type="project" value="InterPro"/>
</dbReference>
<feature type="domain" description="Transposase IS4-like" evidence="1">
    <location>
        <begin position="40"/>
        <end position="71"/>
    </location>
</feature>